<gene>
    <name evidence="2" type="ORF">AVDCRST_MAG46-3582</name>
</gene>
<evidence type="ECO:0000313" key="2">
    <source>
        <dbReference type="EMBL" id="CAA9364353.1"/>
    </source>
</evidence>
<dbReference type="Pfam" id="PF01326">
    <property type="entry name" value="PPDK_N"/>
    <property type="match status" value="1"/>
</dbReference>
<evidence type="ECO:0000259" key="1">
    <source>
        <dbReference type="Pfam" id="PF01326"/>
    </source>
</evidence>
<dbReference type="PANTHER" id="PTHR43615">
    <property type="entry name" value="PHOSPHOENOLPYRUVATE SYNTHASE-RELATED"/>
    <property type="match status" value="1"/>
</dbReference>
<organism evidence="2">
    <name type="scientific">uncultured Nocardioidaceae bacterium</name>
    <dbReference type="NCBI Taxonomy" id="253824"/>
    <lineage>
        <taxon>Bacteria</taxon>
        <taxon>Bacillati</taxon>
        <taxon>Actinomycetota</taxon>
        <taxon>Actinomycetes</taxon>
        <taxon>Propionibacteriales</taxon>
        <taxon>Nocardioidaceae</taxon>
        <taxon>environmental samples</taxon>
    </lineage>
</organism>
<name>A0A6J4MRB5_9ACTN</name>
<accession>A0A6J4MRB5</accession>
<keyword evidence="2" id="KW-0808">Transferase</keyword>
<feature type="domain" description="Pyruvate phosphate dikinase AMP/ATP-binding" evidence="1">
    <location>
        <begin position="62"/>
        <end position="271"/>
    </location>
</feature>
<dbReference type="GO" id="GO:0008986">
    <property type="term" value="F:pyruvate, water dikinase activity"/>
    <property type="evidence" value="ECO:0007669"/>
    <property type="project" value="UniProtKB-EC"/>
</dbReference>
<dbReference type="GO" id="GO:0005524">
    <property type="term" value="F:ATP binding"/>
    <property type="evidence" value="ECO:0007669"/>
    <property type="project" value="InterPro"/>
</dbReference>
<dbReference type="PANTHER" id="PTHR43615:SF1">
    <property type="entry name" value="PPDK_N DOMAIN-CONTAINING PROTEIN"/>
    <property type="match status" value="1"/>
</dbReference>
<protein>
    <submittedName>
        <fullName evidence="2">Phosphoenolpyruvate synthase</fullName>
        <ecNumber evidence="2">2.7.9.2</ecNumber>
    </submittedName>
</protein>
<dbReference type="InterPro" id="IPR002192">
    <property type="entry name" value="PPDK_AMP/ATP-bd"/>
</dbReference>
<dbReference type="InterPro" id="IPR013815">
    <property type="entry name" value="ATP_grasp_subdomain_1"/>
</dbReference>
<dbReference type="AlphaFoldDB" id="A0A6J4MRB5"/>
<dbReference type="Gene3D" id="3.30.1490.20">
    <property type="entry name" value="ATP-grasp fold, A domain"/>
    <property type="match status" value="1"/>
</dbReference>
<dbReference type="Gene3D" id="3.30.470.20">
    <property type="entry name" value="ATP-grasp fold, B domain"/>
    <property type="match status" value="1"/>
</dbReference>
<dbReference type="InterPro" id="IPR051549">
    <property type="entry name" value="PEP_Utilizing_Enz"/>
</dbReference>
<dbReference type="SUPFAM" id="SSF56059">
    <property type="entry name" value="Glutathione synthetase ATP-binding domain-like"/>
    <property type="match status" value="1"/>
</dbReference>
<reference evidence="2" key="1">
    <citation type="submission" date="2020-02" db="EMBL/GenBank/DDBJ databases">
        <authorList>
            <person name="Meier V. D."/>
        </authorList>
    </citation>
    <scope>NUCLEOTIDE SEQUENCE</scope>
    <source>
        <strain evidence="2">AVDCRST_MAG46</strain>
    </source>
</reference>
<sequence length="272" mass="28410">MITSLADAVDENVFGGKAVQLGAAIRNRLPVPAGYALSPEVVEAIARGDPAAIGDLDRVSVELGLSAVRSSALDEDSLDASFAGAHLSVLAVSGLDAMAAAVRAVHGSGRDPGAQSYRVKLGLPLNTRMAVVIQVLIDAEMAGVLFTRNPVSGADERVIEASWGLGEAVVSGMVTPDSYRVARGGAVIERRLGEKDVAIRAVSDPKAETTTEEVSVRPDLVEVFCLGEAELAALDLLASQCERVYGSTGHDIEFAFSNGQLFLLQRRPITSA</sequence>
<dbReference type="EMBL" id="CADCUD010000251">
    <property type="protein sequence ID" value="CAA9364353.1"/>
    <property type="molecule type" value="Genomic_DNA"/>
</dbReference>
<keyword evidence="2" id="KW-0670">Pyruvate</keyword>
<proteinExistence type="predicted"/>
<dbReference type="EC" id="2.7.9.2" evidence="2"/>